<dbReference type="Pfam" id="PF01965">
    <property type="entry name" value="DJ-1_PfpI"/>
    <property type="match status" value="1"/>
</dbReference>
<evidence type="ECO:0000313" key="5">
    <source>
        <dbReference type="Proteomes" id="UP000283128"/>
    </source>
</evidence>
<dbReference type="Pfam" id="PF12833">
    <property type="entry name" value="HTH_18"/>
    <property type="match status" value="1"/>
</dbReference>
<feature type="domain" description="HTH araC/xylS-type" evidence="3">
    <location>
        <begin position="233"/>
        <end position="331"/>
    </location>
</feature>
<evidence type="ECO:0000259" key="3">
    <source>
        <dbReference type="PROSITE" id="PS01124"/>
    </source>
</evidence>
<dbReference type="AlphaFoldDB" id="A0A3S2XXV8"/>
<evidence type="ECO:0000256" key="2">
    <source>
        <dbReference type="ARBA" id="ARBA00023163"/>
    </source>
</evidence>
<organism evidence="4 5">
    <name type="scientific">Streptomyces antnestii</name>
    <dbReference type="NCBI Taxonomy" id="2494256"/>
    <lineage>
        <taxon>Bacteria</taxon>
        <taxon>Bacillati</taxon>
        <taxon>Actinomycetota</taxon>
        <taxon>Actinomycetes</taxon>
        <taxon>Kitasatosporales</taxon>
        <taxon>Streptomycetaceae</taxon>
        <taxon>Streptomyces</taxon>
    </lineage>
</organism>
<gene>
    <name evidence="4" type="ORF">EOT10_06410</name>
</gene>
<dbReference type="GO" id="GO:0043565">
    <property type="term" value="F:sequence-specific DNA binding"/>
    <property type="evidence" value="ECO:0007669"/>
    <property type="project" value="InterPro"/>
</dbReference>
<dbReference type="Proteomes" id="UP000283128">
    <property type="component" value="Unassembled WGS sequence"/>
</dbReference>
<name>A0A3S2XXV8_9ACTN</name>
<protein>
    <submittedName>
        <fullName evidence="4">Helix-turn-helix domain-containing protein</fullName>
    </submittedName>
</protein>
<dbReference type="InterPro" id="IPR002818">
    <property type="entry name" value="DJ-1/PfpI"/>
</dbReference>
<comment type="caution">
    <text evidence="4">The sequence shown here is derived from an EMBL/GenBank/DDBJ whole genome shotgun (WGS) entry which is preliminary data.</text>
</comment>
<dbReference type="SMART" id="SM00342">
    <property type="entry name" value="HTH_ARAC"/>
    <property type="match status" value="1"/>
</dbReference>
<dbReference type="Gene3D" id="3.40.50.880">
    <property type="match status" value="1"/>
</dbReference>
<keyword evidence="2" id="KW-0804">Transcription</keyword>
<dbReference type="InterPro" id="IPR029062">
    <property type="entry name" value="Class_I_gatase-like"/>
</dbReference>
<evidence type="ECO:0000313" key="4">
    <source>
        <dbReference type="EMBL" id="RVU27908.1"/>
    </source>
</evidence>
<dbReference type="InterPro" id="IPR009057">
    <property type="entry name" value="Homeodomain-like_sf"/>
</dbReference>
<dbReference type="SUPFAM" id="SSF52317">
    <property type="entry name" value="Class I glutamine amidotransferase-like"/>
    <property type="match status" value="1"/>
</dbReference>
<dbReference type="InterPro" id="IPR052158">
    <property type="entry name" value="INH-QAR"/>
</dbReference>
<sequence>MSGSGATDVRDLDDLRDLRDPGAVHRVVVLALDGVHPFELGIPQRIFGAADGRYEIRTCSVDGGPVRADSDFRITVEHGPEVLAEADTVVIPPVEQYPSDSTALTGPLADALARIRPGTRIVSICTGAFVLAAAGLLDGRRATTHWVLAERFMRLFPQVKLDPDVLFVDDGDILTSAGAGAGVDVCLHVVRRDHGAEMANHVARQCVVPPWREGGQAQYIEQPVPEASTAGTAATREWALGHLDLPLTLADLADHAQMSLRTFARRFRDEAGMSPGRWLTQQRVARARHLLESSDMPVDRIAGEVGFATAASLRQHLHAAIGVSPLAYRRTFQSTRQAY</sequence>
<accession>A0A3S2XXV8</accession>
<keyword evidence="1" id="KW-0805">Transcription regulation</keyword>
<reference evidence="4 5" key="1">
    <citation type="submission" date="2019-01" db="EMBL/GenBank/DDBJ databases">
        <title>Genome sequences of Streptomyces and Rhizobium isolates collected from root and soil.</title>
        <authorList>
            <person name="Chhettri S."/>
            <person name="Sevigny J.L."/>
            <person name="Sen A."/>
            <person name="Ennis N."/>
            <person name="Tisa L."/>
        </authorList>
    </citation>
    <scope>NUCLEOTIDE SEQUENCE [LARGE SCALE GENOMIC DNA]</scope>
    <source>
        <strain evidence="4 5">San01</strain>
    </source>
</reference>
<dbReference type="RefSeq" id="WP_127827063.1">
    <property type="nucleotide sequence ID" value="NZ_RZYA01000002.1"/>
</dbReference>
<dbReference type="GO" id="GO:0003700">
    <property type="term" value="F:DNA-binding transcription factor activity"/>
    <property type="evidence" value="ECO:0007669"/>
    <property type="project" value="InterPro"/>
</dbReference>
<dbReference type="PROSITE" id="PS01124">
    <property type="entry name" value="HTH_ARAC_FAMILY_2"/>
    <property type="match status" value="1"/>
</dbReference>
<dbReference type="EMBL" id="RZYA01000002">
    <property type="protein sequence ID" value="RVU27908.1"/>
    <property type="molecule type" value="Genomic_DNA"/>
</dbReference>
<dbReference type="CDD" id="cd03137">
    <property type="entry name" value="GATase1_AraC_1"/>
    <property type="match status" value="1"/>
</dbReference>
<dbReference type="OrthoDB" id="3194870at2"/>
<evidence type="ECO:0000256" key="1">
    <source>
        <dbReference type="ARBA" id="ARBA00023015"/>
    </source>
</evidence>
<dbReference type="InterPro" id="IPR018060">
    <property type="entry name" value="HTH_AraC"/>
</dbReference>
<dbReference type="SUPFAM" id="SSF46689">
    <property type="entry name" value="Homeodomain-like"/>
    <property type="match status" value="2"/>
</dbReference>
<keyword evidence="5" id="KW-1185">Reference proteome</keyword>
<dbReference type="Gene3D" id="1.10.10.60">
    <property type="entry name" value="Homeodomain-like"/>
    <property type="match status" value="1"/>
</dbReference>
<dbReference type="PANTHER" id="PTHR43130:SF3">
    <property type="entry name" value="HTH-TYPE TRANSCRIPTIONAL REGULATOR RV1931C"/>
    <property type="match status" value="1"/>
</dbReference>
<dbReference type="PANTHER" id="PTHR43130">
    <property type="entry name" value="ARAC-FAMILY TRANSCRIPTIONAL REGULATOR"/>
    <property type="match status" value="1"/>
</dbReference>
<proteinExistence type="predicted"/>